<dbReference type="SUPFAM" id="SSF56112">
    <property type="entry name" value="Protein kinase-like (PK-like)"/>
    <property type="match status" value="1"/>
</dbReference>
<dbReference type="InterPro" id="IPR011009">
    <property type="entry name" value="Kinase-like_dom_sf"/>
</dbReference>
<dbReference type="STRING" id="870435.A0A0C3ISI2"/>
<dbReference type="Gene3D" id="3.30.200.20">
    <property type="entry name" value="Phosphorylase Kinase, domain 1"/>
    <property type="match status" value="1"/>
</dbReference>
<dbReference type="AlphaFoldDB" id="A0A0C3ISI2"/>
<sequence>MTDNASHRLGLHVDGKYRLSKKIVSGTFGDIYLGINITSSEEVAIKLEPVKAKHP</sequence>
<reference evidence="2" key="2">
    <citation type="submission" date="2015-01" db="EMBL/GenBank/DDBJ databases">
        <title>Evolutionary Origins and Diversification of the Mycorrhizal Mutualists.</title>
        <authorList>
            <consortium name="DOE Joint Genome Institute"/>
            <consortium name="Mycorrhizal Genomics Consortium"/>
            <person name="Kohler A."/>
            <person name="Kuo A."/>
            <person name="Nagy L.G."/>
            <person name="Floudas D."/>
            <person name="Copeland A."/>
            <person name="Barry K.W."/>
            <person name="Cichocki N."/>
            <person name="Veneault-Fourrey C."/>
            <person name="LaButti K."/>
            <person name="Lindquist E.A."/>
            <person name="Lipzen A."/>
            <person name="Lundell T."/>
            <person name="Morin E."/>
            <person name="Murat C."/>
            <person name="Riley R."/>
            <person name="Ohm R."/>
            <person name="Sun H."/>
            <person name="Tunlid A."/>
            <person name="Henrissat B."/>
            <person name="Grigoriev I.V."/>
            <person name="Hibbett D.S."/>
            <person name="Martin F."/>
        </authorList>
    </citation>
    <scope>NUCLEOTIDE SEQUENCE [LARGE SCALE GENOMIC DNA]</scope>
    <source>
        <strain evidence="2">Marx 270</strain>
    </source>
</reference>
<proteinExistence type="predicted"/>
<name>A0A0C3ISI2_PISTI</name>
<keyword evidence="2" id="KW-1185">Reference proteome</keyword>
<gene>
    <name evidence="1" type="ORF">M404DRAFT_30102</name>
</gene>
<protein>
    <recommendedName>
        <fullName evidence="3">Protein kinase domain-containing protein</fullName>
    </recommendedName>
</protein>
<evidence type="ECO:0000313" key="2">
    <source>
        <dbReference type="Proteomes" id="UP000054217"/>
    </source>
</evidence>
<evidence type="ECO:0008006" key="3">
    <source>
        <dbReference type="Google" id="ProtNLM"/>
    </source>
</evidence>
<reference evidence="1 2" key="1">
    <citation type="submission" date="2014-04" db="EMBL/GenBank/DDBJ databases">
        <authorList>
            <consortium name="DOE Joint Genome Institute"/>
            <person name="Kuo A."/>
            <person name="Kohler A."/>
            <person name="Costa M.D."/>
            <person name="Nagy L.G."/>
            <person name="Floudas D."/>
            <person name="Copeland A."/>
            <person name="Barry K.W."/>
            <person name="Cichocki N."/>
            <person name="Veneault-Fourrey C."/>
            <person name="LaButti K."/>
            <person name="Lindquist E.A."/>
            <person name="Lipzen A."/>
            <person name="Lundell T."/>
            <person name="Morin E."/>
            <person name="Murat C."/>
            <person name="Sun H."/>
            <person name="Tunlid A."/>
            <person name="Henrissat B."/>
            <person name="Grigoriev I.V."/>
            <person name="Hibbett D.S."/>
            <person name="Martin F."/>
            <person name="Nordberg H.P."/>
            <person name="Cantor M.N."/>
            <person name="Hua S.X."/>
        </authorList>
    </citation>
    <scope>NUCLEOTIDE SEQUENCE [LARGE SCALE GENOMIC DNA]</scope>
    <source>
        <strain evidence="1 2">Marx 270</strain>
    </source>
</reference>
<accession>A0A0C3ISI2</accession>
<dbReference type="Proteomes" id="UP000054217">
    <property type="component" value="Unassembled WGS sequence"/>
</dbReference>
<organism evidence="1 2">
    <name type="scientific">Pisolithus tinctorius Marx 270</name>
    <dbReference type="NCBI Taxonomy" id="870435"/>
    <lineage>
        <taxon>Eukaryota</taxon>
        <taxon>Fungi</taxon>
        <taxon>Dikarya</taxon>
        <taxon>Basidiomycota</taxon>
        <taxon>Agaricomycotina</taxon>
        <taxon>Agaricomycetes</taxon>
        <taxon>Agaricomycetidae</taxon>
        <taxon>Boletales</taxon>
        <taxon>Sclerodermatineae</taxon>
        <taxon>Pisolithaceae</taxon>
        <taxon>Pisolithus</taxon>
    </lineage>
</organism>
<dbReference type="InParanoid" id="A0A0C3ISI2"/>
<dbReference type="OrthoDB" id="3203292at2759"/>
<dbReference type="EMBL" id="KN832001">
    <property type="protein sequence ID" value="KIN99837.1"/>
    <property type="molecule type" value="Genomic_DNA"/>
</dbReference>
<dbReference type="HOGENOM" id="CLU_212899_0_0_1"/>
<evidence type="ECO:0000313" key="1">
    <source>
        <dbReference type="EMBL" id="KIN99837.1"/>
    </source>
</evidence>